<dbReference type="EMBL" id="MW057854">
    <property type="protein sequence ID" value="QPB11944.1"/>
    <property type="molecule type" value="Genomic_DNA"/>
</dbReference>
<dbReference type="Proteomes" id="UP000663070">
    <property type="component" value="Segment"/>
</dbReference>
<name>A0A873WSZ6_9CAUD</name>
<proteinExistence type="predicted"/>
<organism evidence="1 2">
    <name type="scientific">Providencia phage PSTCR2</name>
    <dbReference type="NCBI Taxonomy" id="2783544"/>
    <lineage>
        <taxon>Viruses</taxon>
        <taxon>Duplodnaviria</taxon>
        <taxon>Heunggongvirae</taxon>
        <taxon>Uroviricota</taxon>
        <taxon>Caudoviricetes</taxon>
        <taxon>Autographivirales</taxon>
        <taxon>Autotranscriptaviridae</taxon>
        <taxon>Studiervirinae</taxon>
        <taxon>Solymavirus</taxon>
        <taxon>Solymavirus PSTCR2</taxon>
    </lineage>
</organism>
<sequence>MKTICYPMNKQGYFNAVDYLTASHKLSVDELDAFLKFPHSDRNLLVSTIQRANSLRIQAANKANGFNNLK</sequence>
<protein>
    <submittedName>
        <fullName evidence="1">Uncharacterized protein</fullName>
    </submittedName>
</protein>
<keyword evidence="2" id="KW-1185">Reference proteome</keyword>
<evidence type="ECO:0000313" key="2">
    <source>
        <dbReference type="Proteomes" id="UP000663070"/>
    </source>
</evidence>
<reference evidence="1" key="1">
    <citation type="submission" date="2020-10" db="EMBL/GenBank/DDBJ databases">
        <title>Novel bacteriophages targeting Providencia spp. as potential agents for phage therapy.</title>
        <authorList>
            <person name="Rakov C."/>
            <person name="Alkalay-Oren S."/>
            <person name="Coppenhagen-Glazer S."/>
            <person name="Hazan R."/>
        </authorList>
    </citation>
    <scope>NUCLEOTIDE SEQUENCE</scope>
</reference>
<evidence type="ECO:0000313" key="1">
    <source>
        <dbReference type="EMBL" id="QPB11944.1"/>
    </source>
</evidence>
<accession>A0A873WSZ6</accession>